<gene>
    <name evidence="2" type="ORF">BJ554DRAFT_2225</name>
</gene>
<sequence length="137" mass="16128">MYLQTLSTRRRQERIDEFALDMAHTYRQYGMAKGWDVAERRRNKLVMLIPQIVKNLPVKVWSVLQSHVEYSYAEARELLIQRVEQLRVENDPTVRDALVAGANDDPADRSRTGDKRERAEKVERVNKLCPFELEERG</sequence>
<accession>A0A8H7ZQS2</accession>
<evidence type="ECO:0000256" key="1">
    <source>
        <dbReference type="SAM" id="MobiDB-lite"/>
    </source>
</evidence>
<keyword evidence="3" id="KW-1185">Reference proteome</keyword>
<comment type="caution">
    <text evidence="2">The sequence shown here is derived from an EMBL/GenBank/DDBJ whole genome shotgun (WGS) entry which is preliminary data.</text>
</comment>
<proteinExistence type="predicted"/>
<feature type="compositionally biased region" description="Basic and acidic residues" evidence="1">
    <location>
        <begin position="106"/>
        <end position="119"/>
    </location>
</feature>
<protein>
    <submittedName>
        <fullName evidence="2">Uncharacterized protein</fullName>
    </submittedName>
</protein>
<evidence type="ECO:0000313" key="2">
    <source>
        <dbReference type="EMBL" id="KAG5457696.1"/>
    </source>
</evidence>
<reference evidence="2 3" key="1">
    <citation type="journal article" name="Sci. Rep.">
        <title>Genome-scale phylogenetic analyses confirm Olpidium as the closest living zoosporic fungus to the non-flagellated, terrestrial fungi.</title>
        <authorList>
            <person name="Chang Y."/>
            <person name="Rochon D."/>
            <person name="Sekimoto S."/>
            <person name="Wang Y."/>
            <person name="Chovatia M."/>
            <person name="Sandor L."/>
            <person name="Salamov A."/>
            <person name="Grigoriev I.V."/>
            <person name="Stajich J.E."/>
            <person name="Spatafora J.W."/>
        </authorList>
    </citation>
    <scope>NUCLEOTIDE SEQUENCE [LARGE SCALE GENOMIC DNA]</scope>
    <source>
        <strain evidence="2">S191</strain>
    </source>
</reference>
<dbReference type="AlphaFoldDB" id="A0A8H7ZQS2"/>
<dbReference type="EMBL" id="JAEFCI010009641">
    <property type="protein sequence ID" value="KAG5457696.1"/>
    <property type="molecule type" value="Genomic_DNA"/>
</dbReference>
<name>A0A8H7ZQS2_9FUNG</name>
<evidence type="ECO:0000313" key="3">
    <source>
        <dbReference type="Proteomes" id="UP000673691"/>
    </source>
</evidence>
<organism evidence="2 3">
    <name type="scientific">Olpidium bornovanus</name>
    <dbReference type="NCBI Taxonomy" id="278681"/>
    <lineage>
        <taxon>Eukaryota</taxon>
        <taxon>Fungi</taxon>
        <taxon>Fungi incertae sedis</taxon>
        <taxon>Olpidiomycota</taxon>
        <taxon>Olpidiomycotina</taxon>
        <taxon>Olpidiomycetes</taxon>
        <taxon>Olpidiales</taxon>
        <taxon>Olpidiaceae</taxon>
        <taxon>Olpidium</taxon>
    </lineage>
</organism>
<feature type="region of interest" description="Disordered" evidence="1">
    <location>
        <begin position="96"/>
        <end position="119"/>
    </location>
</feature>
<dbReference type="Proteomes" id="UP000673691">
    <property type="component" value="Unassembled WGS sequence"/>
</dbReference>